<dbReference type="HOGENOM" id="CLU_2534925_0_0_6"/>
<dbReference type="KEGG" id="abm:ABSDF1334"/>
<name>B0VKH7_ACIBS</name>
<evidence type="ECO:0000256" key="1">
    <source>
        <dbReference type="SAM" id="MobiDB-lite"/>
    </source>
</evidence>
<dbReference type="BioCyc" id="ABAU509170:GCL9-1082-MONOMER"/>
<evidence type="ECO:0000313" key="2">
    <source>
        <dbReference type="EMBL" id="CAP00680.1"/>
    </source>
</evidence>
<accession>B0VKH7</accession>
<reference evidence="2 3" key="1">
    <citation type="journal article" date="2008" name="PLoS ONE">
        <title>Comparative analysis of Acinetobacters: three genomes for three lifestyles.</title>
        <authorList>
            <person name="Vallenet D."/>
            <person name="Nordmann P."/>
            <person name="Barbe V."/>
            <person name="Poirel L."/>
            <person name="Mangenot S."/>
            <person name="Bataille E."/>
            <person name="Dossat C."/>
            <person name="Gas S."/>
            <person name="Kreimeyer A."/>
            <person name="Lenoble P."/>
            <person name="Oztas S."/>
            <person name="Poulain J."/>
            <person name="Segurens B."/>
            <person name="Robert C."/>
            <person name="Abergel C."/>
            <person name="Claverie J.M."/>
            <person name="Raoult D."/>
            <person name="Medigue C."/>
            <person name="Weissenbach J."/>
            <person name="Cruveiller S."/>
        </authorList>
    </citation>
    <scope>NUCLEOTIDE SEQUENCE [LARGE SCALE GENOMIC DNA]</scope>
    <source>
        <strain evidence="2 3">SDF</strain>
    </source>
</reference>
<dbReference type="EMBL" id="CU468230">
    <property type="protein sequence ID" value="CAP00680.1"/>
    <property type="molecule type" value="Genomic_DNA"/>
</dbReference>
<sequence length="83" mass="9441">MFQGYSKDRREETCSYCGAIYIVDIPGLPGHEEREEYFCPECSHVNFARASNSPRVSLVKARTDGKNDKSPSFQALIDSYKDE</sequence>
<proteinExistence type="predicted"/>
<organism evidence="2 3">
    <name type="scientific">Acinetobacter baumannii (strain SDF)</name>
    <dbReference type="NCBI Taxonomy" id="509170"/>
    <lineage>
        <taxon>Bacteria</taxon>
        <taxon>Pseudomonadati</taxon>
        <taxon>Pseudomonadota</taxon>
        <taxon>Gammaproteobacteria</taxon>
        <taxon>Moraxellales</taxon>
        <taxon>Moraxellaceae</taxon>
        <taxon>Acinetobacter</taxon>
        <taxon>Acinetobacter calcoaceticus/baumannii complex</taxon>
    </lineage>
</organism>
<gene>
    <name evidence="2" type="ordered locus">ABSDF1334</name>
</gene>
<dbReference type="AlphaFoldDB" id="B0VKH7"/>
<evidence type="ECO:0000313" key="3">
    <source>
        <dbReference type="Proteomes" id="UP000001741"/>
    </source>
</evidence>
<protein>
    <submittedName>
        <fullName evidence="2">Uncharacterized protein</fullName>
    </submittedName>
</protein>
<feature type="region of interest" description="Disordered" evidence="1">
    <location>
        <begin position="61"/>
        <end position="83"/>
    </location>
</feature>
<dbReference type="Proteomes" id="UP000001741">
    <property type="component" value="Chromosome"/>
</dbReference>